<dbReference type="RefSeq" id="WP_132029161.1">
    <property type="nucleotide sequence ID" value="NZ_SMAI01000001.1"/>
</dbReference>
<comment type="caution">
    <text evidence="1">The sequence shown here is derived from an EMBL/GenBank/DDBJ whole genome shotgun (WGS) entry which is preliminary data.</text>
</comment>
<dbReference type="AlphaFoldDB" id="A0A4R3M5G7"/>
<evidence type="ECO:0000313" key="1">
    <source>
        <dbReference type="EMBL" id="TCT07833.1"/>
    </source>
</evidence>
<evidence type="ECO:0000313" key="2">
    <source>
        <dbReference type="Proteomes" id="UP000294664"/>
    </source>
</evidence>
<proteinExistence type="predicted"/>
<protein>
    <submittedName>
        <fullName evidence="1">Uncharacterized protein</fullName>
    </submittedName>
</protein>
<organism evidence="1 2">
    <name type="scientific">Aquabacter spiritensis</name>
    <dbReference type="NCBI Taxonomy" id="933073"/>
    <lineage>
        <taxon>Bacteria</taxon>
        <taxon>Pseudomonadati</taxon>
        <taxon>Pseudomonadota</taxon>
        <taxon>Alphaproteobacteria</taxon>
        <taxon>Hyphomicrobiales</taxon>
        <taxon>Xanthobacteraceae</taxon>
        <taxon>Aquabacter</taxon>
    </lineage>
</organism>
<keyword evidence="2" id="KW-1185">Reference proteome</keyword>
<dbReference type="Proteomes" id="UP000294664">
    <property type="component" value="Unassembled WGS sequence"/>
</dbReference>
<accession>A0A4R3M5G7</accession>
<dbReference type="EMBL" id="SMAI01000001">
    <property type="protein sequence ID" value="TCT07833.1"/>
    <property type="molecule type" value="Genomic_DNA"/>
</dbReference>
<name>A0A4R3M5G7_9HYPH</name>
<sequence length="73" mass="7971">MFIVRLLVLLLLAVGGYWAYYVYAANSPYDQIGTAINSRLPEPARAYGCTELKKRHADAATAPAGCEGHWTAI</sequence>
<reference evidence="1 2" key="1">
    <citation type="submission" date="2019-03" db="EMBL/GenBank/DDBJ databases">
        <title>Genomic Encyclopedia of Type Strains, Phase IV (KMG-IV): sequencing the most valuable type-strain genomes for metagenomic binning, comparative biology and taxonomic classification.</title>
        <authorList>
            <person name="Goeker M."/>
        </authorList>
    </citation>
    <scope>NUCLEOTIDE SEQUENCE [LARGE SCALE GENOMIC DNA]</scope>
    <source>
        <strain evidence="1 2">DSM 9035</strain>
    </source>
</reference>
<gene>
    <name evidence="1" type="ORF">EDC64_101352</name>
</gene>
<dbReference type="OrthoDB" id="8478544at2"/>